<feature type="transmembrane region" description="Helical" evidence="1">
    <location>
        <begin position="47"/>
        <end position="72"/>
    </location>
</feature>
<reference evidence="2" key="1">
    <citation type="submission" date="2021-02" db="EMBL/GenBank/DDBJ databases">
        <title>Genomic Encyclopedia of Type Strains, Phase IV (KMG-V): Genome sequencing to study the core and pangenomes of soil and plant-associated prokaryotes.</title>
        <authorList>
            <person name="Whitman W."/>
        </authorList>
    </citation>
    <scope>NUCLEOTIDE SEQUENCE</scope>
    <source>
        <strain evidence="2">USDA 406</strain>
    </source>
</reference>
<feature type="transmembrane region" description="Helical" evidence="1">
    <location>
        <begin position="84"/>
        <end position="101"/>
    </location>
</feature>
<accession>A0A8I1YJF0</accession>
<proteinExistence type="predicted"/>
<dbReference type="EMBL" id="JAFICZ010000001">
    <property type="protein sequence ID" value="MBP1299775.1"/>
    <property type="molecule type" value="Genomic_DNA"/>
</dbReference>
<sequence>MAIQHGGIENLLKLIETDPSVPADIKLQARKLTGDIEAASALRTDVWIYRAVVVVLGVTVLATIMGGLGLAFKGDLTNFKLPSEIVAIGSAAVGALAGLLAPSPKDNG</sequence>
<keyword evidence="1" id="KW-1133">Transmembrane helix</keyword>
<protein>
    <submittedName>
        <fullName evidence="2">Uncharacterized protein</fullName>
    </submittedName>
</protein>
<dbReference type="RefSeq" id="WP_209945923.1">
    <property type="nucleotide sequence ID" value="NZ_JAFICZ010000001.1"/>
</dbReference>
<comment type="caution">
    <text evidence="2">The sequence shown here is derived from an EMBL/GenBank/DDBJ whole genome shotgun (WGS) entry which is preliminary data.</text>
</comment>
<evidence type="ECO:0000256" key="1">
    <source>
        <dbReference type="SAM" id="Phobius"/>
    </source>
</evidence>
<dbReference type="Proteomes" id="UP000673383">
    <property type="component" value="Unassembled WGS sequence"/>
</dbReference>
<keyword evidence="1" id="KW-0472">Membrane</keyword>
<evidence type="ECO:0000313" key="2">
    <source>
        <dbReference type="EMBL" id="MBP1299775.1"/>
    </source>
</evidence>
<name>A0A8I1YJF0_BRAEL</name>
<dbReference type="AlphaFoldDB" id="A0A8I1YJF0"/>
<keyword evidence="1" id="KW-0812">Transmembrane</keyword>
<organism evidence="2 3">
    <name type="scientific">Bradyrhizobium elkanii</name>
    <dbReference type="NCBI Taxonomy" id="29448"/>
    <lineage>
        <taxon>Bacteria</taxon>
        <taxon>Pseudomonadati</taxon>
        <taxon>Pseudomonadota</taxon>
        <taxon>Alphaproteobacteria</taxon>
        <taxon>Hyphomicrobiales</taxon>
        <taxon>Nitrobacteraceae</taxon>
        <taxon>Bradyrhizobium</taxon>
    </lineage>
</organism>
<gene>
    <name evidence="2" type="ORF">JOH49_009528</name>
</gene>
<evidence type="ECO:0000313" key="3">
    <source>
        <dbReference type="Proteomes" id="UP000673383"/>
    </source>
</evidence>